<feature type="transmembrane region" description="Helical" evidence="5">
    <location>
        <begin position="140"/>
        <end position="164"/>
    </location>
</feature>
<reference evidence="8" key="1">
    <citation type="submission" date="2017-03" db="EMBL/GenBank/DDBJ databases">
        <authorList>
            <person name="Lund M.B."/>
        </authorList>
    </citation>
    <scope>NUCLEOTIDE SEQUENCE [LARGE SCALE GENOMIC DNA]</scope>
</reference>
<proteinExistence type="predicted"/>
<feature type="transmembrane region" description="Helical" evidence="5">
    <location>
        <begin position="67"/>
        <end position="84"/>
    </location>
</feature>
<evidence type="ECO:0000256" key="1">
    <source>
        <dbReference type="ARBA" id="ARBA00004141"/>
    </source>
</evidence>
<name>A0A2A6FSJ6_9MICO</name>
<gene>
    <name evidence="7" type="ORF">B5766_05820</name>
</gene>
<dbReference type="InterPro" id="IPR049453">
    <property type="entry name" value="Memb_transporter_dom"/>
</dbReference>
<feature type="transmembrane region" description="Helical" evidence="5">
    <location>
        <begin position="115"/>
        <end position="134"/>
    </location>
</feature>
<feature type="transmembrane region" description="Helical" evidence="5">
    <location>
        <begin position="90"/>
        <end position="108"/>
    </location>
</feature>
<keyword evidence="2 5" id="KW-0812">Transmembrane</keyword>
<dbReference type="EMBL" id="NAEP01000032">
    <property type="protein sequence ID" value="PDQ35571.1"/>
    <property type="molecule type" value="Genomic_DNA"/>
</dbReference>
<sequence length="335" mass="35605">MGVLSAFRTTRRPPLIQTAKATIAMIAAWLIVGWLIPGQLPVFAAIAAILVVLPSVNQSFGRAVERSIGVVLGVLVATGIALLFGQNRWIILVTIVVAMIVSWVLKVTTTTSNQVAISAMLVLALGSASPQYALDRVIETVIGVMIGCAVNALVVAPVAIAPVVQAVAQLGNAVADGLERLAIGLEHPQSGADVDALMAAARELRPIRDAAERAIHECEESLTFNPRGSAHRPQLDAMTGLVGHYSPIVTQIIGMTRAYRDHYDSALHTDAAVAAIAEQLRRAANDARRVVTSTTEVRPALTAPLVIITPGPHWILVGALLEDLRRIRLELLDEV</sequence>
<keyword evidence="4 5" id="KW-0472">Membrane</keyword>
<dbReference type="Pfam" id="PF13515">
    <property type="entry name" value="FUSC_2"/>
    <property type="match status" value="1"/>
</dbReference>
<evidence type="ECO:0000256" key="5">
    <source>
        <dbReference type="SAM" id="Phobius"/>
    </source>
</evidence>
<comment type="subcellular location">
    <subcellularLocation>
        <location evidence="1">Membrane</location>
        <topology evidence="1">Multi-pass membrane protein</topology>
    </subcellularLocation>
</comment>
<evidence type="ECO:0000313" key="7">
    <source>
        <dbReference type="EMBL" id="PDQ35571.1"/>
    </source>
</evidence>
<dbReference type="Proteomes" id="UP000219994">
    <property type="component" value="Unassembled WGS sequence"/>
</dbReference>
<organism evidence="7 8">
    <name type="scientific">Candidatus Lumbricidiphila eiseniae</name>
    <dbReference type="NCBI Taxonomy" id="1969409"/>
    <lineage>
        <taxon>Bacteria</taxon>
        <taxon>Bacillati</taxon>
        <taxon>Actinomycetota</taxon>
        <taxon>Actinomycetes</taxon>
        <taxon>Micrococcales</taxon>
        <taxon>Microbacteriaceae</taxon>
        <taxon>Candidatus Lumbricidiphila</taxon>
    </lineage>
</organism>
<keyword evidence="3 5" id="KW-1133">Transmembrane helix</keyword>
<accession>A0A2A6FSJ6</accession>
<evidence type="ECO:0000256" key="3">
    <source>
        <dbReference type="ARBA" id="ARBA00022989"/>
    </source>
</evidence>
<evidence type="ECO:0000256" key="2">
    <source>
        <dbReference type="ARBA" id="ARBA00022692"/>
    </source>
</evidence>
<dbReference type="AlphaFoldDB" id="A0A2A6FSJ6"/>
<protein>
    <recommendedName>
        <fullName evidence="6">Integral membrane bound transporter domain-containing protein</fullName>
    </recommendedName>
</protein>
<evidence type="ECO:0000259" key="6">
    <source>
        <dbReference type="Pfam" id="PF13515"/>
    </source>
</evidence>
<feature type="domain" description="Integral membrane bound transporter" evidence="6">
    <location>
        <begin position="28"/>
        <end position="150"/>
    </location>
</feature>
<evidence type="ECO:0000256" key="4">
    <source>
        <dbReference type="ARBA" id="ARBA00023136"/>
    </source>
</evidence>
<evidence type="ECO:0000313" key="8">
    <source>
        <dbReference type="Proteomes" id="UP000219994"/>
    </source>
</evidence>
<dbReference type="GO" id="GO:0016020">
    <property type="term" value="C:membrane"/>
    <property type="evidence" value="ECO:0007669"/>
    <property type="project" value="UniProtKB-SubCell"/>
</dbReference>
<comment type="caution">
    <text evidence="7">The sequence shown here is derived from an EMBL/GenBank/DDBJ whole genome shotgun (WGS) entry which is preliminary data.</text>
</comment>